<protein>
    <submittedName>
        <fullName evidence="1">Integrase</fullName>
    </submittedName>
</protein>
<proteinExistence type="predicted"/>
<evidence type="ECO:0000313" key="1">
    <source>
        <dbReference type="EMBL" id="TCS40413.1"/>
    </source>
</evidence>
<organism evidence="1 2">
    <name type="scientific">Reinekea marinisedimentorum</name>
    <dbReference type="NCBI Taxonomy" id="230495"/>
    <lineage>
        <taxon>Bacteria</taxon>
        <taxon>Pseudomonadati</taxon>
        <taxon>Pseudomonadota</taxon>
        <taxon>Gammaproteobacteria</taxon>
        <taxon>Oceanospirillales</taxon>
        <taxon>Saccharospirillaceae</taxon>
        <taxon>Reinekea</taxon>
    </lineage>
</organism>
<dbReference type="OrthoDB" id="8779418at2"/>
<reference evidence="1 2" key="1">
    <citation type="submission" date="2019-03" db="EMBL/GenBank/DDBJ databases">
        <title>Genomic Encyclopedia of Archaeal and Bacterial Type Strains, Phase II (KMG-II): from individual species to whole genera.</title>
        <authorList>
            <person name="Goeker M."/>
        </authorList>
    </citation>
    <scope>NUCLEOTIDE SEQUENCE [LARGE SCALE GENOMIC DNA]</scope>
    <source>
        <strain evidence="1 2">DSM 15388</strain>
    </source>
</reference>
<dbReference type="Proteomes" id="UP000295793">
    <property type="component" value="Unassembled WGS sequence"/>
</dbReference>
<sequence length="61" mass="6934">MNQLVTIKKYSELSGYSEEAIRQKIKKGVWQLSKHVFKGPDGRLMIKVKEVEAWITSSPAA</sequence>
<dbReference type="RefSeq" id="WP_132701923.1">
    <property type="nucleotide sequence ID" value="NZ_SLZR01000009.1"/>
</dbReference>
<keyword evidence="2" id="KW-1185">Reference proteome</keyword>
<accession>A0A4R3I6H5</accession>
<evidence type="ECO:0000313" key="2">
    <source>
        <dbReference type="Proteomes" id="UP000295793"/>
    </source>
</evidence>
<gene>
    <name evidence="1" type="ORF">BCF53_109123</name>
</gene>
<dbReference type="AlphaFoldDB" id="A0A4R3I6H5"/>
<comment type="caution">
    <text evidence="1">The sequence shown here is derived from an EMBL/GenBank/DDBJ whole genome shotgun (WGS) entry which is preliminary data.</text>
</comment>
<name>A0A4R3I6H5_9GAMM</name>
<dbReference type="EMBL" id="SLZR01000009">
    <property type="protein sequence ID" value="TCS40413.1"/>
    <property type="molecule type" value="Genomic_DNA"/>
</dbReference>